<evidence type="ECO:0000313" key="1">
    <source>
        <dbReference type="EMBL" id="KAI8441931.1"/>
    </source>
</evidence>
<name>A0ACC0L0P4_CHOFU</name>
<proteinExistence type="predicted"/>
<comment type="caution">
    <text evidence="1">The sequence shown here is derived from an EMBL/GenBank/DDBJ whole genome shotgun (WGS) entry which is preliminary data.</text>
</comment>
<sequence length="209" mass="23942">MQRPDVEFNLVERPKLPEQIGDTKVKIYEVAANQKCPFRECNNVQCHVPWHKPCAYSGPDTVKKIWPMVLITGIMEVCFSSVLVAFLIIYRYDYDKIYGTEQSRYYICSECLSQRFVCLFFSDEQVYVRRSDGTSSERSHAVGCLVDGQASNDVDPRVLKQQSEFLLSTACIIGLLTLLASVVHFAGNVAVFTYYNMRFIHPIMFEHAP</sequence>
<reference evidence="1 2" key="1">
    <citation type="journal article" date="2022" name="Genome Biol. Evol.">
        <title>The Spruce Budworm Genome: Reconstructing the Evolutionary History of Antifreeze Proteins.</title>
        <authorList>
            <person name="Beliveau C."/>
            <person name="Gagne P."/>
            <person name="Picq S."/>
            <person name="Vernygora O."/>
            <person name="Keeling C.I."/>
            <person name="Pinkney K."/>
            <person name="Doucet D."/>
            <person name="Wen F."/>
            <person name="Johnston J.S."/>
            <person name="Maaroufi H."/>
            <person name="Boyle B."/>
            <person name="Laroche J."/>
            <person name="Dewar K."/>
            <person name="Juretic N."/>
            <person name="Blackburn G."/>
            <person name="Nisole A."/>
            <person name="Brunet B."/>
            <person name="Brandao M."/>
            <person name="Lumley L."/>
            <person name="Duan J."/>
            <person name="Quan G."/>
            <person name="Lucarotti C.J."/>
            <person name="Roe A.D."/>
            <person name="Sperling F.A.H."/>
            <person name="Levesque R.C."/>
            <person name="Cusson M."/>
        </authorList>
    </citation>
    <scope>NUCLEOTIDE SEQUENCE [LARGE SCALE GENOMIC DNA]</scope>
    <source>
        <strain evidence="1">Glfc:IPQL:Cfum</strain>
    </source>
</reference>
<gene>
    <name evidence="1" type="ORF">MSG28_005603</name>
</gene>
<dbReference type="EMBL" id="CM046109">
    <property type="protein sequence ID" value="KAI8441931.1"/>
    <property type="molecule type" value="Genomic_DNA"/>
</dbReference>
<accession>A0ACC0L0P4</accession>
<dbReference type="Proteomes" id="UP001064048">
    <property type="component" value="Chromosome 9"/>
</dbReference>
<protein>
    <submittedName>
        <fullName evidence="1">Uncharacterized protein</fullName>
    </submittedName>
</protein>
<organism evidence="1 2">
    <name type="scientific">Choristoneura fumiferana</name>
    <name type="common">Spruce budworm moth</name>
    <name type="synonym">Archips fumiferana</name>
    <dbReference type="NCBI Taxonomy" id="7141"/>
    <lineage>
        <taxon>Eukaryota</taxon>
        <taxon>Metazoa</taxon>
        <taxon>Ecdysozoa</taxon>
        <taxon>Arthropoda</taxon>
        <taxon>Hexapoda</taxon>
        <taxon>Insecta</taxon>
        <taxon>Pterygota</taxon>
        <taxon>Neoptera</taxon>
        <taxon>Endopterygota</taxon>
        <taxon>Lepidoptera</taxon>
        <taxon>Glossata</taxon>
        <taxon>Ditrysia</taxon>
        <taxon>Tortricoidea</taxon>
        <taxon>Tortricidae</taxon>
        <taxon>Tortricinae</taxon>
        <taxon>Choristoneura</taxon>
    </lineage>
</organism>
<evidence type="ECO:0000313" key="2">
    <source>
        <dbReference type="Proteomes" id="UP001064048"/>
    </source>
</evidence>
<keyword evidence="2" id="KW-1185">Reference proteome</keyword>